<accession>A0A0P6VVD3</accession>
<reference evidence="1 2" key="2">
    <citation type="submission" date="2015-10" db="EMBL/GenBank/DDBJ databases">
        <title>Draft Genome Sequence of Prosthecomicrobium hirschii ATCC 27832.</title>
        <authorList>
            <person name="Daniel J."/>
            <person name="Givan S.A."/>
            <person name="Brun Y.V."/>
            <person name="Brown P.J."/>
        </authorList>
    </citation>
    <scope>NUCLEOTIDE SEQUENCE [LARGE SCALE GENOMIC DNA]</scope>
    <source>
        <strain evidence="1 2">16</strain>
    </source>
</reference>
<proteinExistence type="predicted"/>
<sequence length="92" mass="10106">MDEATFKATVKTLKFHKDVKKLELAGDKLTAHWTNDKGDADKDFSVTLTAATKALDASGSAFAEAAAKEFVAAWDAMKAERKKDKKDKKDKD</sequence>
<dbReference type="RefSeq" id="WP_054356989.1">
    <property type="nucleotide sequence ID" value="NZ_LJYW01000001.1"/>
</dbReference>
<comment type="caution">
    <text evidence="1">The sequence shown here is derived from an EMBL/GenBank/DDBJ whole genome shotgun (WGS) entry which is preliminary data.</text>
</comment>
<evidence type="ECO:0000313" key="2">
    <source>
        <dbReference type="Proteomes" id="UP000048984"/>
    </source>
</evidence>
<dbReference type="Proteomes" id="UP000048984">
    <property type="component" value="Unassembled WGS sequence"/>
</dbReference>
<keyword evidence="2" id="KW-1185">Reference proteome</keyword>
<dbReference type="AlphaFoldDB" id="A0A0P6VVD3"/>
<dbReference type="EMBL" id="LJYW01000001">
    <property type="protein sequence ID" value="KPL50826.1"/>
    <property type="molecule type" value="Genomic_DNA"/>
</dbReference>
<gene>
    <name evidence="1" type="ORF">ABB55_00090</name>
</gene>
<evidence type="ECO:0000313" key="1">
    <source>
        <dbReference type="EMBL" id="KPL50826.1"/>
    </source>
</evidence>
<protein>
    <submittedName>
        <fullName evidence="1">Uncharacterized protein</fullName>
    </submittedName>
</protein>
<reference evidence="1 2" key="1">
    <citation type="submission" date="2015-09" db="EMBL/GenBank/DDBJ databases">
        <authorList>
            <person name="Jackson K.R."/>
            <person name="Lunt B.L."/>
            <person name="Fisher J.N.B."/>
            <person name="Gardner A.V."/>
            <person name="Bailey M.E."/>
            <person name="Deus L.M."/>
            <person name="Earl A.S."/>
            <person name="Gibby P.D."/>
            <person name="Hartmann K.A."/>
            <person name="Liu J.E."/>
            <person name="Manci A.M."/>
            <person name="Nielsen D.A."/>
            <person name="Solomon M.B."/>
            <person name="Breakwell D.P."/>
            <person name="Burnett S.H."/>
            <person name="Grose J.H."/>
        </authorList>
    </citation>
    <scope>NUCLEOTIDE SEQUENCE [LARGE SCALE GENOMIC DNA]</scope>
    <source>
        <strain evidence="1 2">16</strain>
    </source>
</reference>
<organism evidence="1 2">
    <name type="scientific">Prosthecodimorpha hirschii</name>
    <dbReference type="NCBI Taxonomy" id="665126"/>
    <lineage>
        <taxon>Bacteria</taxon>
        <taxon>Pseudomonadati</taxon>
        <taxon>Pseudomonadota</taxon>
        <taxon>Alphaproteobacteria</taxon>
        <taxon>Hyphomicrobiales</taxon>
        <taxon>Ancalomicrobiaceae</taxon>
        <taxon>Prosthecodimorpha</taxon>
    </lineage>
</organism>
<name>A0A0P6VVD3_9HYPH</name>